<feature type="region of interest" description="Disordered" evidence="1">
    <location>
        <begin position="263"/>
        <end position="286"/>
    </location>
</feature>
<dbReference type="RefSeq" id="WP_149522730.1">
    <property type="nucleotide sequence ID" value="NZ_VTOU01000003.1"/>
</dbReference>
<comment type="caution">
    <text evidence="2">The sequence shown here is derived from an EMBL/GenBank/DDBJ whole genome shotgun (WGS) entry which is preliminary data.</text>
</comment>
<dbReference type="InterPro" id="IPR018684">
    <property type="entry name" value="DUF2171"/>
</dbReference>
<keyword evidence="3" id="KW-1185">Reference proteome</keyword>
<proteinExistence type="predicted"/>
<evidence type="ECO:0000313" key="3">
    <source>
        <dbReference type="Proteomes" id="UP000322077"/>
    </source>
</evidence>
<reference evidence="2 3" key="1">
    <citation type="submission" date="2019-08" db="EMBL/GenBank/DDBJ databases">
        <authorList>
            <person name="Wang G."/>
            <person name="Xu Z."/>
        </authorList>
    </citation>
    <scope>NUCLEOTIDE SEQUENCE [LARGE SCALE GENOMIC DNA]</scope>
    <source>
        <strain evidence="2 3">ZX</strain>
    </source>
</reference>
<feature type="region of interest" description="Disordered" evidence="1">
    <location>
        <begin position="1"/>
        <end position="54"/>
    </location>
</feature>
<organism evidence="2 3">
    <name type="scientific">Sphingomonas montanisoli</name>
    <dbReference type="NCBI Taxonomy" id="2606412"/>
    <lineage>
        <taxon>Bacteria</taxon>
        <taxon>Pseudomonadati</taxon>
        <taxon>Pseudomonadota</taxon>
        <taxon>Alphaproteobacteria</taxon>
        <taxon>Sphingomonadales</taxon>
        <taxon>Sphingomonadaceae</taxon>
        <taxon>Sphingomonas</taxon>
    </lineage>
</organism>
<dbReference type="AlphaFoldDB" id="A0A5D9C387"/>
<sequence>MGYERYGRRDNRFDRDPRDRDPRYGRESYGYRERSDYGRDQGRPPRDYDYDDRGFFDRAGDEVRSWFGDEEAERRRRWDERLQQREYERQYGAGSYAGARTGFTGYDAGYAPYDAGFGLQGDTYGVGRGAGATSTWGLGGGASHDGWGRDPNYSNWRRRQLAELDNDYEDYRRENQSRFNDDFASWRTNRTGQRNALNQAQEHQEVVGSDGQHVGTVDHVRGDRILLTKTDKDAGGHHHSIPSSWIVSVADKVTINRTAAQAKQAWKDEERNEGPHNLNRAFSGTY</sequence>
<feature type="compositionally biased region" description="Basic and acidic residues" evidence="1">
    <location>
        <begin position="265"/>
        <end position="274"/>
    </location>
</feature>
<dbReference type="Proteomes" id="UP000322077">
    <property type="component" value="Unassembled WGS sequence"/>
</dbReference>
<dbReference type="NCBIfam" id="NF033157">
    <property type="entry name" value="SWFGD_domain"/>
    <property type="match status" value="1"/>
</dbReference>
<dbReference type="Pfam" id="PF09939">
    <property type="entry name" value="DUF2171"/>
    <property type="match status" value="1"/>
</dbReference>
<gene>
    <name evidence="2" type="ORF">FYJ91_13180</name>
</gene>
<name>A0A5D9C387_9SPHN</name>
<evidence type="ECO:0000256" key="1">
    <source>
        <dbReference type="SAM" id="MobiDB-lite"/>
    </source>
</evidence>
<protein>
    <submittedName>
        <fullName evidence="2">DUF2171 domain-containing protein</fullName>
    </submittedName>
</protein>
<evidence type="ECO:0000313" key="2">
    <source>
        <dbReference type="EMBL" id="TZG25923.1"/>
    </source>
</evidence>
<dbReference type="InterPro" id="IPR047800">
    <property type="entry name" value="SWFGD_dom"/>
</dbReference>
<dbReference type="EMBL" id="VTOU01000003">
    <property type="protein sequence ID" value="TZG25923.1"/>
    <property type="molecule type" value="Genomic_DNA"/>
</dbReference>
<accession>A0A5D9C387</accession>